<feature type="transmembrane region" description="Helical" evidence="4">
    <location>
        <begin position="184"/>
        <end position="203"/>
    </location>
</feature>
<feature type="domain" description="Phytocyanin" evidence="5">
    <location>
        <begin position="56"/>
        <end position="156"/>
    </location>
</feature>
<keyword evidence="4" id="KW-0812">Transmembrane</keyword>
<dbReference type="InterPro" id="IPR003245">
    <property type="entry name" value="Phytocyanin_dom"/>
</dbReference>
<keyword evidence="4" id="KW-1133">Transmembrane helix</keyword>
<keyword evidence="3" id="KW-0325">Glycoprotein</keyword>
<dbReference type="PROSITE" id="PS00196">
    <property type="entry name" value="COPPER_BLUE"/>
    <property type="match status" value="1"/>
</dbReference>
<dbReference type="EnsemblPlants" id="AET7Gv20768900.1">
    <property type="protein sequence ID" value="AET7Gv20768900.1"/>
    <property type="gene ID" value="AET7Gv20768900"/>
</dbReference>
<dbReference type="GO" id="GO:0046872">
    <property type="term" value="F:metal ion binding"/>
    <property type="evidence" value="ECO:0007669"/>
    <property type="project" value="UniProtKB-KW"/>
</dbReference>
<evidence type="ECO:0000256" key="4">
    <source>
        <dbReference type="SAM" id="Phobius"/>
    </source>
</evidence>
<dbReference type="CDD" id="cd04216">
    <property type="entry name" value="Phytocyanin"/>
    <property type="match status" value="1"/>
</dbReference>
<feature type="transmembrane region" description="Helical" evidence="4">
    <location>
        <begin position="38"/>
        <end position="60"/>
    </location>
</feature>
<keyword evidence="1" id="KW-0479">Metal-binding</keyword>
<dbReference type="STRING" id="200361.A0A453RZS2"/>
<keyword evidence="7" id="KW-1185">Reference proteome</keyword>
<dbReference type="Gramene" id="AET7Gv20768900.1">
    <property type="protein sequence ID" value="AET7Gv20768900.1"/>
    <property type="gene ID" value="AET7Gv20768900"/>
</dbReference>
<keyword evidence="4" id="KW-0472">Membrane</keyword>
<dbReference type="InterPro" id="IPR028871">
    <property type="entry name" value="BlueCu_1_BS"/>
</dbReference>
<keyword evidence="2" id="KW-0186">Copper</keyword>
<evidence type="ECO:0000256" key="3">
    <source>
        <dbReference type="ARBA" id="ARBA00023180"/>
    </source>
</evidence>
<evidence type="ECO:0000313" key="6">
    <source>
        <dbReference type="EnsemblPlants" id="AET7Gv20768900.1"/>
    </source>
</evidence>
<dbReference type="SUPFAM" id="SSF49503">
    <property type="entry name" value="Cupredoxins"/>
    <property type="match status" value="1"/>
</dbReference>
<proteinExistence type="predicted"/>
<reference evidence="7" key="1">
    <citation type="journal article" date="2014" name="Science">
        <title>Ancient hybridizations among the ancestral genomes of bread wheat.</title>
        <authorList>
            <consortium name="International Wheat Genome Sequencing Consortium,"/>
            <person name="Marcussen T."/>
            <person name="Sandve S.R."/>
            <person name="Heier L."/>
            <person name="Spannagl M."/>
            <person name="Pfeifer M."/>
            <person name="Jakobsen K.S."/>
            <person name="Wulff B.B."/>
            <person name="Steuernagel B."/>
            <person name="Mayer K.F."/>
            <person name="Olsen O.A."/>
        </authorList>
    </citation>
    <scope>NUCLEOTIDE SEQUENCE [LARGE SCALE GENOMIC DNA]</scope>
    <source>
        <strain evidence="7">cv. AL8/78</strain>
    </source>
</reference>
<dbReference type="GO" id="GO:0005886">
    <property type="term" value="C:plasma membrane"/>
    <property type="evidence" value="ECO:0007669"/>
    <property type="project" value="TreeGrafter"/>
</dbReference>
<reference evidence="6" key="3">
    <citation type="journal article" date="2017" name="Nature">
        <title>Genome sequence of the progenitor of the wheat D genome Aegilops tauschii.</title>
        <authorList>
            <person name="Luo M.C."/>
            <person name="Gu Y.Q."/>
            <person name="Puiu D."/>
            <person name="Wang H."/>
            <person name="Twardziok S.O."/>
            <person name="Deal K.R."/>
            <person name="Huo N."/>
            <person name="Zhu T."/>
            <person name="Wang L."/>
            <person name="Wang Y."/>
            <person name="McGuire P.E."/>
            <person name="Liu S."/>
            <person name="Long H."/>
            <person name="Ramasamy R.K."/>
            <person name="Rodriguez J.C."/>
            <person name="Van S.L."/>
            <person name="Yuan L."/>
            <person name="Wang Z."/>
            <person name="Xia Z."/>
            <person name="Xiao L."/>
            <person name="Anderson O.D."/>
            <person name="Ouyang S."/>
            <person name="Liang Y."/>
            <person name="Zimin A.V."/>
            <person name="Pertea G."/>
            <person name="Qi P."/>
            <person name="Bennetzen J.L."/>
            <person name="Dai X."/>
            <person name="Dawson M.W."/>
            <person name="Muller H.G."/>
            <person name="Kugler K."/>
            <person name="Rivarola-Duarte L."/>
            <person name="Spannagl M."/>
            <person name="Mayer K.F.X."/>
            <person name="Lu F.H."/>
            <person name="Bevan M.W."/>
            <person name="Leroy P."/>
            <person name="Li P."/>
            <person name="You F.M."/>
            <person name="Sun Q."/>
            <person name="Liu Z."/>
            <person name="Lyons E."/>
            <person name="Wicker T."/>
            <person name="Salzberg S.L."/>
            <person name="Devos K.M."/>
            <person name="Dvorak J."/>
        </authorList>
    </citation>
    <scope>NUCLEOTIDE SEQUENCE [LARGE SCALE GENOMIC DNA]</scope>
    <source>
        <strain evidence="6">cv. AL8/78</strain>
    </source>
</reference>
<evidence type="ECO:0000313" key="7">
    <source>
        <dbReference type="Proteomes" id="UP000015105"/>
    </source>
</evidence>
<dbReference type="InterPro" id="IPR008972">
    <property type="entry name" value="Cupredoxin"/>
</dbReference>
<dbReference type="Proteomes" id="UP000015105">
    <property type="component" value="Chromosome 7D"/>
</dbReference>
<protein>
    <recommendedName>
        <fullName evidence="5">Phytocyanin domain-containing protein</fullName>
    </recommendedName>
</protein>
<sequence length="204" mass="21296">SCDTSLDHLNIPTLLGSPSQVLELLVARHSSMAAATRALLVAAVIAAALFGTALGATYTVGAPAGSWDLRTNYTRWTSTIRFYAGDELRFQYPAAAHNVVEVTKTAYDNCSSSSPVATFPSGNDVIPLAAVGTRYFICGLPGHCAGGMKVQVNVRSKVVRCRGRGARQRCTQTTPQPSSAAQAGAQPVLALGLAAVLAGLMLLY</sequence>
<dbReference type="InterPro" id="IPR039391">
    <property type="entry name" value="Phytocyanin-like"/>
</dbReference>
<dbReference type="Pfam" id="PF02298">
    <property type="entry name" value="Cu_bind_like"/>
    <property type="match status" value="1"/>
</dbReference>
<evidence type="ECO:0000256" key="2">
    <source>
        <dbReference type="ARBA" id="ARBA00023008"/>
    </source>
</evidence>
<accession>A0A453RZS2</accession>
<organism evidence="6 7">
    <name type="scientific">Aegilops tauschii subsp. strangulata</name>
    <name type="common">Goatgrass</name>
    <dbReference type="NCBI Taxonomy" id="200361"/>
    <lineage>
        <taxon>Eukaryota</taxon>
        <taxon>Viridiplantae</taxon>
        <taxon>Streptophyta</taxon>
        <taxon>Embryophyta</taxon>
        <taxon>Tracheophyta</taxon>
        <taxon>Spermatophyta</taxon>
        <taxon>Magnoliopsida</taxon>
        <taxon>Liliopsida</taxon>
        <taxon>Poales</taxon>
        <taxon>Poaceae</taxon>
        <taxon>BOP clade</taxon>
        <taxon>Pooideae</taxon>
        <taxon>Triticodae</taxon>
        <taxon>Triticeae</taxon>
        <taxon>Triticinae</taxon>
        <taxon>Aegilops</taxon>
    </lineage>
</organism>
<evidence type="ECO:0000259" key="5">
    <source>
        <dbReference type="PROSITE" id="PS51485"/>
    </source>
</evidence>
<dbReference type="GO" id="GO:0009055">
    <property type="term" value="F:electron transfer activity"/>
    <property type="evidence" value="ECO:0007669"/>
    <property type="project" value="InterPro"/>
</dbReference>
<dbReference type="PANTHER" id="PTHR33021">
    <property type="entry name" value="BLUE COPPER PROTEIN"/>
    <property type="match status" value="1"/>
</dbReference>
<dbReference type="FunFam" id="2.60.40.420:FF:000003">
    <property type="entry name" value="Blue copper"/>
    <property type="match status" value="1"/>
</dbReference>
<reference evidence="6" key="4">
    <citation type="submission" date="2019-03" db="UniProtKB">
        <authorList>
            <consortium name="EnsemblPlants"/>
        </authorList>
    </citation>
    <scope>IDENTIFICATION</scope>
</reference>
<name>A0A453RZS2_AEGTS</name>
<dbReference type="PANTHER" id="PTHR33021:SF466">
    <property type="entry name" value="OS08G0138100 PROTEIN"/>
    <property type="match status" value="1"/>
</dbReference>
<reference evidence="6" key="5">
    <citation type="journal article" date="2021" name="G3 (Bethesda)">
        <title>Aegilops tauschii genome assembly Aet v5.0 features greater sequence contiguity and improved annotation.</title>
        <authorList>
            <person name="Wang L."/>
            <person name="Zhu T."/>
            <person name="Rodriguez J.C."/>
            <person name="Deal K.R."/>
            <person name="Dubcovsky J."/>
            <person name="McGuire P.E."/>
            <person name="Lux T."/>
            <person name="Spannagl M."/>
            <person name="Mayer K.F.X."/>
            <person name="Baldrich P."/>
            <person name="Meyers B.C."/>
            <person name="Huo N."/>
            <person name="Gu Y.Q."/>
            <person name="Zhou H."/>
            <person name="Devos K.M."/>
            <person name="Bennetzen J.L."/>
            <person name="Unver T."/>
            <person name="Budak H."/>
            <person name="Gulick P.J."/>
            <person name="Galiba G."/>
            <person name="Kalapos B."/>
            <person name="Nelson D.R."/>
            <person name="Li P."/>
            <person name="You F.M."/>
            <person name="Luo M.C."/>
            <person name="Dvorak J."/>
        </authorList>
    </citation>
    <scope>NUCLEOTIDE SEQUENCE [LARGE SCALE GENOMIC DNA]</scope>
    <source>
        <strain evidence="6">cv. AL8/78</strain>
    </source>
</reference>
<evidence type="ECO:0000256" key="1">
    <source>
        <dbReference type="ARBA" id="ARBA00022723"/>
    </source>
</evidence>
<dbReference type="PROSITE" id="PS51485">
    <property type="entry name" value="PHYTOCYANIN"/>
    <property type="match status" value="1"/>
</dbReference>
<reference evidence="7" key="2">
    <citation type="journal article" date="2017" name="Nat. Plants">
        <title>The Aegilops tauschii genome reveals multiple impacts of transposons.</title>
        <authorList>
            <person name="Zhao G."/>
            <person name="Zou C."/>
            <person name="Li K."/>
            <person name="Wang K."/>
            <person name="Li T."/>
            <person name="Gao L."/>
            <person name="Zhang X."/>
            <person name="Wang H."/>
            <person name="Yang Z."/>
            <person name="Liu X."/>
            <person name="Jiang W."/>
            <person name="Mao L."/>
            <person name="Kong X."/>
            <person name="Jiao Y."/>
            <person name="Jia J."/>
        </authorList>
    </citation>
    <scope>NUCLEOTIDE SEQUENCE [LARGE SCALE GENOMIC DNA]</scope>
    <source>
        <strain evidence="7">cv. AL8/78</strain>
    </source>
</reference>
<dbReference type="AlphaFoldDB" id="A0A453RZS2"/>
<dbReference type="Gene3D" id="2.60.40.420">
    <property type="entry name" value="Cupredoxins - blue copper proteins"/>
    <property type="match status" value="1"/>
</dbReference>